<organism evidence="1 2">
    <name type="scientific">Daphnia magna</name>
    <dbReference type="NCBI Taxonomy" id="35525"/>
    <lineage>
        <taxon>Eukaryota</taxon>
        <taxon>Metazoa</taxon>
        <taxon>Ecdysozoa</taxon>
        <taxon>Arthropoda</taxon>
        <taxon>Crustacea</taxon>
        <taxon>Branchiopoda</taxon>
        <taxon>Diplostraca</taxon>
        <taxon>Cladocera</taxon>
        <taxon>Anomopoda</taxon>
        <taxon>Daphniidae</taxon>
        <taxon>Daphnia</taxon>
    </lineage>
</organism>
<name>A0ABR0A200_9CRUS</name>
<protein>
    <submittedName>
        <fullName evidence="1">Uncharacterized protein</fullName>
    </submittedName>
</protein>
<keyword evidence="2" id="KW-1185">Reference proteome</keyword>
<evidence type="ECO:0000313" key="1">
    <source>
        <dbReference type="EMBL" id="KAK4018938.1"/>
    </source>
</evidence>
<proteinExistence type="predicted"/>
<gene>
    <name evidence="1" type="ORF">OUZ56_000973</name>
</gene>
<dbReference type="Proteomes" id="UP001234178">
    <property type="component" value="Unassembled WGS sequence"/>
</dbReference>
<comment type="caution">
    <text evidence="1">The sequence shown here is derived from an EMBL/GenBank/DDBJ whole genome shotgun (WGS) entry which is preliminary data.</text>
</comment>
<accession>A0ABR0A200</accession>
<sequence>MSLSINDLGDFSNMSRKASSNKFTYVVATVIVSHNPFGYLNFFKVETMSFKEQNNSTIPLNNANANDIDEKQNPISKIRSASVGLNSPPIASSFAEAEKYENN</sequence>
<dbReference type="EMBL" id="JAOYFB010000036">
    <property type="protein sequence ID" value="KAK4018938.1"/>
    <property type="molecule type" value="Genomic_DNA"/>
</dbReference>
<evidence type="ECO:0000313" key="2">
    <source>
        <dbReference type="Proteomes" id="UP001234178"/>
    </source>
</evidence>
<reference evidence="1 2" key="1">
    <citation type="journal article" date="2023" name="Nucleic Acids Res.">
        <title>The hologenome of Daphnia magna reveals possible DNA methylation and microbiome-mediated evolution of the host genome.</title>
        <authorList>
            <person name="Chaturvedi A."/>
            <person name="Li X."/>
            <person name="Dhandapani V."/>
            <person name="Marshall H."/>
            <person name="Kissane S."/>
            <person name="Cuenca-Cambronero M."/>
            <person name="Asole G."/>
            <person name="Calvet F."/>
            <person name="Ruiz-Romero M."/>
            <person name="Marangio P."/>
            <person name="Guigo R."/>
            <person name="Rago D."/>
            <person name="Mirbahai L."/>
            <person name="Eastwood N."/>
            <person name="Colbourne J.K."/>
            <person name="Zhou J."/>
            <person name="Mallon E."/>
            <person name="Orsini L."/>
        </authorList>
    </citation>
    <scope>NUCLEOTIDE SEQUENCE [LARGE SCALE GENOMIC DNA]</scope>
    <source>
        <strain evidence="1">LRV0_1</strain>
    </source>
</reference>